<dbReference type="Proteomes" id="UP001151518">
    <property type="component" value="Unassembled WGS sequence"/>
</dbReference>
<dbReference type="EMBL" id="JANBTW010000006">
    <property type="protein sequence ID" value="KAJ2680215.1"/>
    <property type="molecule type" value="Genomic_DNA"/>
</dbReference>
<feature type="region of interest" description="Disordered" evidence="1">
    <location>
        <begin position="113"/>
        <end position="135"/>
    </location>
</feature>
<gene>
    <name evidence="2" type="ORF">GGI25_000808</name>
</gene>
<dbReference type="InterPro" id="IPR010684">
    <property type="entry name" value="RNA_pol_II_trans_fac_SIII_A"/>
</dbReference>
<protein>
    <submittedName>
        <fullName evidence="2">Uncharacterized protein</fullName>
    </submittedName>
</protein>
<dbReference type="OrthoDB" id="21513at2759"/>
<evidence type="ECO:0000256" key="1">
    <source>
        <dbReference type="SAM" id="MobiDB-lite"/>
    </source>
</evidence>
<name>A0A9W8L0M3_9FUNG</name>
<sequence length="332" mass="36630">MGAVPQFLVADALALCAPEQLEVIEHWNPHFIADNEPLWMAHCTQKYKARRELQENISSGTAGPVPSWRMLYRDMKRQDEIRAHEIMERVRHKTAAMERERNSRKIQITRAPLREPRGGRAQRHGKAQPKDAAAPLLQRARLETKAHISMLCGTRSSQQQHAPARRPEAPLPHRHHQQSSRAVLTPEAPSQPNLDSIQQQYVHVAASLRGPAAHGSQLSPAGSPAQSPPYSAYSPPYFSSASSCSPTYSAYSPPHVPELAANDSSSGCEVTPGFNIFEDMFGVSAASACSNLPPTVVIREQTRKRRSAKPPAKRKRQDSSSHLPDTFAGDAC</sequence>
<proteinExistence type="predicted"/>
<dbReference type="AlphaFoldDB" id="A0A9W8L0M3"/>
<reference evidence="2" key="1">
    <citation type="submission" date="2022-07" db="EMBL/GenBank/DDBJ databases">
        <title>Phylogenomic reconstructions and comparative analyses of Kickxellomycotina fungi.</title>
        <authorList>
            <person name="Reynolds N.K."/>
            <person name="Stajich J.E."/>
            <person name="Barry K."/>
            <person name="Grigoriev I.V."/>
            <person name="Crous P."/>
            <person name="Smith M.E."/>
        </authorList>
    </citation>
    <scope>NUCLEOTIDE SEQUENCE</scope>
    <source>
        <strain evidence="2">NRRL 3115</strain>
    </source>
</reference>
<feature type="compositionally biased region" description="Basic residues" evidence="1">
    <location>
        <begin position="302"/>
        <end position="316"/>
    </location>
</feature>
<feature type="region of interest" description="Disordered" evidence="1">
    <location>
        <begin position="297"/>
        <end position="332"/>
    </location>
</feature>
<accession>A0A9W8L0M3</accession>
<evidence type="ECO:0000313" key="2">
    <source>
        <dbReference type="EMBL" id="KAJ2680215.1"/>
    </source>
</evidence>
<evidence type="ECO:0000313" key="3">
    <source>
        <dbReference type="Proteomes" id="UP001151518"/>
    </source>
</evidence>
<feature type="region of interest" description="Disordered" evidence="1">
    <location>
        <begin position="154"/>
        <end position="193"/>
    </location>
</feature>
<dbReference type="Gene3D" id="6.10.250.3180">
    <property type="match status" value="1"/>
</dbReference>
<dbReference type="GO" id="GO:0070449">
    <property type="term" value="C:elongin complex"/>
    <property type="evidence" value="ECO:0007669"/>
    <property type="project" value="InterPro"/>
</dbReference>
<dbReference type="Pfam" id="PF06881">
    <property type="entry name" value="Elongin_A"/>
    <property type="match status" value="1"/>
</dbReference>
<dbReference type="GO" id="GO:0006368">
    <property type="term" value="P:transcription elongation by RNA polymerase II"/>
    <property type="evidence" value="ECO:0007669"/>
    <property type="project" value="InterPro"/>
</dbReference>
<comment type="caution">
    <text evidence="2">The sequence shown here is derived from an EMBL/GenBank/DDBJ whole genome shotgun (WGS) entry which is preliminary data.</text>
</comment>
<organism evidence="2 3">
    <name type="scientific">Coemansia spiralis</name>
    <dbReference type="NCBI Taxonomy" id="417178"/>
    <lineage>
        <taxon>Eukaryota</taxon>
        <taxon>Fungi</taxon>
        <taxon>Fungi incertae sedis</taxon>
        <taxon>Zoopagomycota</taxon>
        <taxon>Kickxellomycotina</taxon>
        <taxon>Kickxellomycetes</taxon>
        <taxon>Kickxellales</taxon>
        <taxon>Kickxellaceae</taxon>
        <taxon>Coemansia</taxon>
    </lineage>
</organism>